<evidence type="ECO:0000256" key="4">
    <source>
        <dbReference type="ARBA" id="ARBA00022490"/>
    </source>
</evidence>
<dbReference type="GO" id="GO:0006420">
    <property type="term" value="P:arginyl-tRNA aminoacylation"/>
    <property type="evidence" value="ECO:0007669"/>
    <property type="project" value="InterPro"/>
</dbReference>
<dbReference type="OrthoDB" id="9775440at2"/>
<dbReference type="PANTHER" id="PTHR30075:SF2">
    <property type="entry name" value="GLYCINE--TRNA LIGASE, CHLOROPLASTIC_MITOCHONDRIAL 2"/>
    <property type="match status" value="1"/>
</dbReference>
<dbReference type="AlphaFoldDB" id="A0A366EAN2"/>
<evidence type="ECO:0000313" key="13">
    <source>
        <dbReference type="EMBL" id="RBO98478.1"/>
    </source>
</evidence>
<sequence length="723" mass="78796">MPDLLLELFSEEIPARMQRKAAGDLKKMITDGLVEAGLTYEAATPYWTPRRLTLDIRGLTVRSKDVHEDIKGPSVSAPEAAIQGFLRKAGLSDIAQAHVHSDPKKGDFYVAHITKSGRAAEEIIAELVPNVVQNFPWPKSMRWGKASAQSGAMRWVRPLQSIICLFGPETEETVVVDFEVGGVRSGNTTHGHRFMSDGQPITVRRFDDYVEKLEKAHVVLDAERRKEIILTDARNLSFASGLELVEDEGLLEEVSGLVEWPVVLMGEFEEEFLSIPPEVIRLTIRANQKCFVTRKQGETDALSNKFILISNIAARDGGKEIAFGNGKVVRARLSDALYFWHTDQADMPDMDKLKASAAKFALDLAKPLDQRMARLDSLNVTFHAKLGTQGARVARIKALAEAIAPLVGADVTLTARAAVLAKADLQTEVVGEFPELQGAMGHKYALLQGEDAAVATALEDHYKPQGPSDRVPRDPVSVAVALADKIDTLVGFWAIDEKPTGSKDPYALRRAALGVIRLILENDIRAELKALIAQAEKPMALIEGLASKDVGADLLSFFHDRFKVYLKDEGARHDAIDAVLSADADNLLLVARRLEALIVFINEEDGKNLLAGTKRAANILGAEEKKGTVIADSVDAALFNNEEEKALFAAVQSAETKAAAAIAKEDFSAAMSAMAELRAPVDAFFDKVMVNDENEAIRANRLALLAKIRVVTGQVADFSKISG</sequence>
<keyword evidence="7 11" id="KW-0067">ATP-binding</keyword>
<keyword evidence="4 11" id="KW-0963">Cytoplasm</keyword>
<protein>
    <recommendedName>
        <fullName evidence="11">Glycine--tRNA ligase beta subunit</fullName>
        <ecNumber evidence="11">6.1.1.14</ecNumber>
    </recommendedName>
    <alternativeName>
        <fullName evidence="11">Glycyl-tRNA synthetase beta subunit</fullName>
        <shortName evidence="11">GlyRS</shortName>
    </alternativeName>
</protein>
<feature type="domain" description="DALR anticodon binding" evidence="12">
    <location>
        <begin position="613"/>
        <end position="711"/>
    </location>
</feature>
<comment type="caution">
    <text evidence="13">The sequence shown here is derived from an EMBL/GenBank/DDBJ whole genome shotgun (WGS) entry which is preliminary data.</text>
</comment>
<dbReference type="InterPro" id="IPR015944">
    <property type="entry name" value="Gly-tRNA-synth_bsu"/>
</dbReference>
<dbReference type="EMBL" id="QNRH01000001">
    <property type="protein sequence ID" value="RBO98478.1"/>
    <property type="molecule type" value="Genomic_DNA"/>
</dbReference>
<dbReference type="GO" id="GO:0005829">
    <property type="term" value="C:cytosol"/>
    <property type="evidence" value="ECO:0007669"/>
    <property type="project" value="TreeGrafter"/>
</dbReference>
<evidence type="ECO:0000256" key="2">
    <source>
        <dbReference type="ARBA" id="ARBA00008226"/>
    </source>
</evidence>
<dbReference type="SUPFAM" id="SSF109604">
    <property type="entry name" value="HD-domain/PDEase-like"/>
    <property type="match status" value="1"/>
</dbReference>
<dbReference type="GO" id="GO:0006426">
    <property type="term" value="P:glycyl-tRNA aminoacylation"/>
    <property type="evidence" value="ECO:0007669"/>
    <property type="project" value="UniProtKB-UniRule"/>
</dbReference>
<dbReference type="InterPro" id="IPR008909">
    <property type="entry name" value="DALR_anticod-bd"/>
</dbReference>
<dbReference type="GO" id="GO:0004814">
    <property type="term" value="F:arginine-tRNA ligase activity"/>
    <property type="evidence" value="ECO:0007669"/>
    <property type="project" value="InterPro"/>
</dbReference>
<dbReference type="GO" id="GO:0004820">
    <property type="term" value="F:glycine-tRNA ligase activity"/>
    <property type="evidence" value="ECO:0007669"/>
    <property type="project" value="UniProtKB-UniRule"/>
</dbReference>
<comment type="similarity">
    <text evidence="2 11">Belongs to the class-II aminoacyl-tRNA synthetase family.</text>
</comment>
<evidence type="ECO:0000256" key="1">
    <source>
        <dbReference type="ARBA" id="ARBA00004496"/>
    </source>
</evidence>
<evidence type="ECO:0000256" key="3">
    <source>
        <dbReference type="ARBA" id="ARBA00011209"/>
    </source>
</evidence>
<dbReference type="Pfam" id="PF02092">
    <property type="entry name" value="tRNA_synt_2f"/>
    <property type="match status" value="1"/>
</dbReference>
<evidence type="ECO:0000256" key="9">
    <source>
        <dbReference type="ARBA" id="ARBA00023146"/>
    </source>
</evidence>
<comment type="catalytic activity">
    <reaction evidence="10 11">
        <text>tRNA(Gly) + glycine + ATP = glycyl-tRNA(Gly) + AMP + diphosphate</text>
        <dbReference type="Rhea" id="RHEA:16013"/>
        <dbReference type="Rhea" id="RHEA-COMP:9664"/>
        <dbReference type="Rhea" id="RHEA-COMP:9683"/>
        <dbReference type="ChEBI" id="CHEBI:30616"/>
        <dbReference type="ChEBI" id="CHEBI:33019"/>
        <dbReference type="ChEBI" id="CHEBI:57305"/>
        <dbReference type="ChEBI" id="CHEBI:78442"/>
        <dbReference type="ChEBI" id="CHEBI:78522"/>
        <dbReference type="ChEBI" id="CHEBI:456215"/>
        <dbReference type="EC" id="6.1.1.14"/>
    </reaction>
</comment>
<dbReference type="Pfam" id="PF05746">
    <property type="entry name" value="DALR_1"/>
    <property type="match status" value="1"/>
</dbReference>
<dbReference type="PRINTS" id="PR01045">
    <property type="entry name" value="TRNASYNTHGB"/>
</dbReference>
<keyword evidence="6 11" id="KW-0547">Nucleotide-binding</keyword>
<dbReference type="NCBIfam" id="TIGR00211">
    <property type="entry name" value="glyS"/>
    <property type="match status" value="1"/>
</dbReference>
<dbReference type="Proteomes" id="UP000252893">
    <property type="component" value="Unassembled WGS sequence"/>
</dbReference>
<proteinExistence type="inferred from homology"/>
<evidence type="ECO:0000256" key="6">
    <source>
        <dbReference type="ARBA" id="ARBA00022741"/>
    </source>
</evidence>
<gene>
    <name evidence="11" type="primary">glyS</name>
    <name evidence="13" type="ORF">DFR47_10174</name>
</gene>
<dbReference type="EC" id="6.1.1.14" evidence="11"/>
<comment type="subcellular location">
    <subcellularLocation>
        <location evidence="1 11">Cytoplasm</location>
    </subcellularLocation>
</comment>
<keyword evidence="8 11" id="KW-0648">Protein biosynthesis</keyword>
<name>A0A366EAN2_9HYPH</name>
<accession>A0A366EAN2</accession>
<keyword evidence="5 11" id="KW-0436">Ligase</keyword>
<reference evidence="13 14" key="1">
    <citation type="submission" date="2018-06" db="EMBL/GenBank/DDBJ databases">
        <title>Genomic Encyclopedia of Type Strains, Phase IV (KMG-IV): sequencing the most valuable type-strain genomes for metagenomic binning, comparative biology and taxonomic classification.</title>
        <authorList>
            <person name="Goeker M."/>
        </authorList>
    </citation>
    <scope>NUCLEOTIDE SEQUENCE [LARGE SCALE GENOMIC DNA]</scope>
    <source>
        <strain evidence="13 14">DSM 25619</strain>
    </source>
</reference>
<dbReference type="GO" id="GO:0005524">
    <property type="term" value="F:ATP binding"/>
    <property type="evidence" value="ECO:0007669"/>
    <property type="project" value="UniProtKB-UniRule"/>
</dbReference>
<dbReference type="RefSeq" id="WP_113942451.1">
    <property type="nucleotide sequence ID" value="NZ_JBHEEG010000003.1"/>
</dbReference>
<dbReference type="PANTHER" id="PTHR30075">
    <property type="entry name" value="GLYCYL-TRNA SYNTHETASE"/>
    <property type="match status" value="1"/>
</dbReference>
<evidence type="ECO:0000259" key="12">
    <source>
        <dbReference type="Pfam" id="PF05746"/>
    </source>
</evidence>
<keyword evidence="14" id="KW-1185">Reference proteome</keyword>
<dbReference type="HAMAP" id="MF_00255">
    <property type="entry name" value="Gly_tRNA_synth_beta"/>
    <property type="match status" value="1"/>
</dbReference>
<dbReference type="PROSITE" id="PS50861">
    <property type="entry name" value="AA_TRNA_LIGASE_II_GLYAB"/>
    <property type="match status" value="1"/>
</dbReference>
<comment type="subunit">
    <text evidence="3 11">Tetramer of two alpha and two beta subunits.</text>
</comment>
<evidence type="ECO:0000256" key="7">
    <source>
        <dbReference type="ARBA" id="ARBA00022840"/>
    </source>
</evidence>
<evidence type="ECO:0000256" key="10">
    <source>
        <dbReference type="ARBA" id="ARBA00047937"/>
    </source>
</evidence>
<dbReference type="InterPro" id="IPR006194">
    <property type="entry name" value="Gly-tRNA-synth_heterodimer"/>
</dbReference>
<evidence type="ECO:0000256" key="11">
    <source>
        <dbReference type="HAMAP-Rule" id="MF_00255"/>
    </source>
</evidence>
<keyword evidence="9 11" id="KW-0030">Aminoacyl-tRNA synthetase</keyword>
<organism evidence="13 14">
    <name type="scientific">Pseudochrobactrum asaccharolyticum</name>
    <dbReference type="NCBI Taxonomy" id="354351"/>
    <lineage>
        <taxon>Bacteria</taxon>
        <taxon>Pseudomonadati</taxon>
        <taxon>Pseudomonadota</taxon>
        <taxon>Alphaproteobacteria</taxon>
        <taxon>Hyphomicrobiales</taxon>
        <taxon>Brucellaceae</taxon>
        <taxon>Pseudochrobactrum</taxon>
    </lineage>
</organism>
<evidence type="ECO:0000313" key="14">
    <source>
        <dbReference type="Proteomes" id="UP000252893"/>
    </source>
</evidence>
<evidence type="ECO:0000256" key="8">
    <source>
        <dbReference type="ARBA" id="ARBA00022917"/>
    </source>
</evidence>
<evidence type="ECO:0000256" key="5">
    <source>
        <dbReference type="ARBA" id="ARBA00022598"/>
    </source>
</evidence>